<keyword evidence="10" id="KW-0732">Signal</keyword>
<keyword evidence="3 8" id="KW-0479">Metal-binding</keyword>
<feature type="binding site" evidence="8">
    <location>
        <position position="537"/>
    </location>
    <ligand>
        <name>Ca(2+)</name>
        <dbReference type="ChEBI" id="CHEBI:29108"/>
    </ligand>
</feature>
<feature type="binding site" evidence="8">
    <location>
        <position position="557"/>
    </location>
    <ligand>
        <name>Ca(2+)</name>
        <dbReference type="ChEBI" id="CHEBI:29108"/>
    </ligand>
</feature>
<evidence type="ECO:0000259" key="11">
    <source>
        <dbReference type="PROSITE" id="PS51695"/>
    </source>
</evidence>
<dbReference type="GO" id="GO:0005576">
    <property type="term" value="C:extracellular region"/>
    <property type="evidence" value="ECO:0007669"/>
    <property type="project" value="UniProtKB-SubCell"/>
</dbReference>
<keyword evidence="2" id="KW-0645">Protease</keyword>
<feature type="binding site" evidence="8">
    <location>
        <position position="536"/>
    </location>
    <ligand>
        <name>Ca(2+)</name>
        <dbReference type="ChEBI" id="CHEBI:29108"/>
    </ligand>
</feature>
<feature type="signal peptide" evidence="10">
    <location>
        <begin position="1"/>
        <end position="21"/>
    </location>
</feature>
<comment type="cofactor">
    <cofactor evidence="8">
        <name>Ca(2+)</name>
        <dbReference type="ChEBI" id="CHEBI:29108"/>
    </cofactor>
    <text evidence="8">Binds 1 Ca(2+) ion per subunit.</text>
</comment>
<dbReference type="AlphaFoldDB" id="A0AAD4Q9E5"/>
<keyword evidence="4" id="KW-0378">Hydrolase</keyword>
<dbReference type="CDD" id="cd11377">
    <property type="entry name" value="Pro-peptidase_S53"/>
    <property type="match status" value="1"/>
</dbReference>
<dbReference type="GO" id="GO:0008240">
    <property type="term" value="F:tripeptidyl-peptidase activity"/>
    <property type="evidence" value="ECO:0007669"/>
    <property type="project" value="TreeGrafter"/>
</dbReference>
<dbReference type="GO" id="GO:0046872">
    <property type="term" value="F:metal ion binding"/>
    <property type="evidence" value="ECO:0007669"/>
    <property type="project" value="UniProtKB-UniRule"/>
</dbReference>
<dbReference type="PROSITE" id="PS00138">
    <property type="entry name" value="SUBTILASE_SER"/>
    <property type="match status" value="1"/>
</dbReference>
<dbReference type="CDD" id="cd04056">
    <property type="entry name" value="Peptidases_S53"/>
    <property type="match status" value="1"/>
</dbReference>
<evidence type="ECO:0000256" key="9">
    <source>
        <dbReference type="SAM" id="MobiDB-lite"/>
    </source>
</evidence>
<keyword evidence="13" id="KW-1185">Reference proteome</keyword>
<organism evidence="12 13">
    <name type="scientific">Lactarius akahatsu</name>
    <dbReference type="NCBI Taxonomy" id="416441"/>
    <lineage>
        <taxon>Eukaryota</taxon>
        <taxon>Fungi</taxon>
        <taxon>Dikarya</taxon>
        <taxon>Basidiomycota</taxon>
        <taxon>Agaricomycotina</taxon>
        <taxon>Agaricomycetes</taxon>
        <taxon>Russulales</taxon>
        <taxon>Russulaceae</taxon>
        <taxon>Lactarius</taxon>
    </lineage>
</organism>
<dbReference type="Gene3D" id="3.40.50.200">
    <property type="entry name" value="Peptidase S8/S53 domain"/>
    <property type="match status" value="1"/>
</dbReference>
<feature type="region of interest" description="Disordered" evidence="9">
    <location>
        <begin position="167"/>
        <end position="218"/>
    </location>
</feature>
<evidence type="ECO:0000256" key="8">
    <source>
        <dbReference type="PROSITE-ProRule" id="PRU01032"/>
    </source>
</evidence>
<feature type="binding site" evidence="8">
    <location>
        <position position="555"/>
    </location>
    <ligand>
        <name>Ca(2+)</name>
        <dbReference type="ChEBI" id="CHEBI:29108"/>
    </ligand>
</feature>
<dbReference type="SUPFAM" id="SSF54897">
    <property type="entry name" value="Protease propeptides/inhibitors"/>
    <property type="match status" value="1"/>
</dbReference>
<reference evidence="12" key="1">
    <citation type="submission" date="2022-01" db="EMBL/GenBank/DDBJ databases">
        <title>Comparative genomics reveals a dynamic genome evolution in the ectomycorrhizal milk-cap (Lactarius) mushrooms.</title>
        <authorList>
            <consortium name="DOE Joint Genome Institute"/>
            <person name="Lebreton A."/>
            <person name="Tang N."/>
            <person name="Kuo A."/>
            <person name="LaButti K."/>
            <person name="Drula E."/>
            <person name="Barry K."/>
            <person name="Clum A."/>
            <person name="Lipzen A."/>
            <person name="Mousain D."/>
            <person name="Ng V."/>
            <person name="Wang R."/>
            <person name="Wang X."/>
            <person name="Dai Y."/>
            <person name="Henrissat B."/>
            <person name="Grigoriev I.V."/>
            <person name="Guerin-Laguette A."/>
            <person name="Yu F."/>
            <person name="Martin F.M."/>
        </authorList>
    </citation>
    <scope>NUCLEOTIDE SEQUENCE</scope>
    <source>
        <strain evidence="12">QP</strain>
    </source>
</reference>
<dbReference type="InterPro" id="IPR015366">
    <property type="entry name" value="S53_propep"/>
</dbReference>
<proteinExistence type="predicted"/>
<dbReference type="Proteomes" id="UP001201163">
    <property type="component" value="Unassembled WGS sequence"/>
</dbReference>
<dbReference type="PANTHER" id="PTHR14218:SF15">
    <property type="entry name" value="TRIPEPTIDYL-PEPTIDASE 1"/>
    <property type="match status" value="1"/>
</dbReference>
<evidence type="ECO:0000256" key="2">
    <source>
        <dbReference type="ARBA" id="ARBA00022670"/>
    </source>
</evidence>
<dbReference type="EMBL" id="JAKELL010000015">
    <property type="protein sequence ID" value="KAH8994235.1"/>
    <property type="molecule type" value="Genomic_DNA"/>
</dbReference>
<dbReference type="InterPro" id="IPR023828">
    <property type="entry name" value="Peptidase_S8_Ser-AS"/>
</dbReference>
<keyword evidence="7" id="KW-0865">Zymogen</keyword>
<feature type="domain" description="Peptidase S53" evidence="11">
    <location>
        <begin position="218"/>
        <end position="577"/>
    </location>
</feature>
<sequence>MRYYLFSLFSVLIGLITGSLGNLTTPAAPGWGDIHTKHAWKAVPMKWENLGPPPVGTTIDLRIALKSHNKDALIDALYNVSNPGHPKYGSHLSRDQVSTLELVHSWLEYQGSGNWLKLIGLPVSQADGLLGASFQLYLHIDTSDTILRTLSYALPEVLHAHVQTITPTTYLGPPRTPRRTPRTHPDGVTAARAKPESKEPTRVSSIRNSGSDDDDDDDVSPSYMRWLYNTMGYVPKAADRNVLGIVGFNGDYPSPQDLELFMEEFRTDGEDATFTVLQINAGEFGIESSLSIQYASAMAYPTPNTFYSVGGNWDDALMSWLHYMVDQEDVPQTLTTTYGIDEVKVPPDYAASACSLFARLSLRGVSVLYSSGDDGVGEGDCLVGDSSGNRHVQFIPVFPAPSHPTIMGPWLTVVGGTTSYAPEIAASISSGGFSNVFQRPDYQNIAVPFYLHILGDQYNGFYGAEGRGYPDIAAQAFHCGIVVDGEFMHIDGTSCATPTVAGIIAVLNDYRLWKGKPVLGFLNYWLYGSGLTGLNDIITGSNPGCNTDGFPAIVGWDPVAGLSPEINGIPSLRERLERLGEREVNHEVERECHVEPPPSVHPAKHIIHSDFHNFVRTGSLPMHSRYIIPLFSQTGIDKALDSTAESSASPLATIDFTITTRCSDTVHLTDYLRPVNWVFTSGSGKNSIAIIVSPHEANELLPTIRKSGKVRLHVYAPRVTASMRSFSDLAFYTIPSAPAREWTALAHLRIELNLFAGQLYFDSREQYQRVCELLALHMAHPGAEHVEVDGFVPPAHRTGKSSPFSISAISMFKSLTGLRRKGMAFGGTDLGRVLDARPLSSDFES</sequence>
<comment type="caution">
    <text evidence="8">Lacks conserved residue(s) required for the propagation of feature annotation.</text>
</comment>
<dbReference type="SMART" id="SM00944">
    <property type="entry name" value="Pro-kuma_activ"/>
    <property type="match status" value="1"/>
</dbReference>
<dbReference type="GO" id="GO:0006508">
    <property type="term" value="P:proteolysis"/>
    <property type="evidence" value="ECO:0007669"/>
    <property type="project" value="UniProtKB-KW"/>
</dbReference>
<evidence type="ECO:0000313" key="13">
    <source>
        <dbReference type="Proteomes" id="UP001201163"/>
    </source>
</evidence>
<dbReference type="InterPro" id="IPR030400">
    <property type="entry name" value="Sedolisin_dom"/>
</dbReference>
<evidence type="ECO:0000256" key="5">
    <source>
        <dbReference type="ARBA" id="ARBA00022825"/>
    </source>
</evidence>
<keyword evidence="5" id="KW-0720">Serine protease</keyword>
<evidence type="ECO:0000256" key="6">
    <source>
        <dbReference type="ARBA" id="ARBA00022837"/>
    </source>
</evidence>
<feature type="chain" id="PRO_5041986948" evidence="10">
    <location>
        <begin position="22"/>
        <end position="845"/>
    </location>
</feature>
<dbReference type="PROSITE" id="PS51695">
    <property type="entry name" value="SEDOLISIN"/>
    <property type="match status" value="1"/>
</dbReference>
<evidence type="ECO:0000313" key="12">
    <source>
        <dbReference type="EMBL" id="KAH8994235.1"/>
    </source>
</evidence>
<evidence type="ECO:0000256" key="3">
    <source>
        <dbReference type="ARBA" id="ARBA00022723"/>
    </source>
</evidence>
<evidence type="ECO:0000256" key="10">
    <source>
        <dbReference type="SAM" id="SignalP"/>
    </source>
</evidence>
<dbReference type="Pfam" id="PF09286">
    <property type="entry name" value="Pro-kuma_activ"/>
    <property type="match status" value="1"/>
</dbReference>
<dbReference type="InterPro" id="IPR036852">
    <property type="entry name" value="Peptidase_S8/S53_dom_sf"/>
</dbReference>
<comment type="subcellular location">
    <subcellularLocation>
        <location evidence="1">Secreted</location>
        <location evidence="1">Extracellular space</location>
    </subcellularLocation>
</comment>
<evidence type="ECO:0000256" key="4">
    <source>
        <dbReference type="ARBA" id="ARBA00022801"/>
    </source>
</evidence>
<dbReference type="GO" id="GO:0004252">
    <property type="term" value="F:serine-type endopeptidase activity"/>
    <property type="evidence" value="ECO:0007669"/>
    <property type="project" value="InterPro"/>
</dbReference>
<name>A0AAD4Q9E5_9AGAM</name>
<dbReference type="InterPro" id="IPR050819">
    <property type="entry name" value="Tripeptidyl-peptidase_I"/>
</dbReference>
<dbReference type="SUPFAM" id="SSF52743">
    <property type="entry name" value="Subtilisin-like"/>
    <property type="match status" value="1"/>
</dbReference>
<evidence type="ECO:0000256" key="1">
    <source>
        <dbReference type="ARBA" id="ARBA00004239"/>
    </source>
</evidence>
<protein>
    <submittedName>
        <fullName evidence="12">Peptidase S8/S53 domain-containing protein</fullName>
    </submittedName>
</protein>
<gene>
    <name evidence="12" type="ORF">EDB92DRAFT_1976819</name>
</gene>
<keyword evidence="6 8" id="KW-0106">Calcium</keyword>
<accession>A0AAD4Q9E5</accession>
<dbReference type="PANTHER" id="PTHR14218">
    <property type="entry name" value="PROTEASE S8 TRIPEPTIDYL PEPTIDASE I CLN2"/>
    <property type="match status" value="1"/>
</dbReference>
<comment type="caution">
    <text evidence="12">The sequence shown here is derived from an EMBL/GenBank/DDBJ whole genome shotgun (WGS) entry which is preliminary data.</text>
</comment>
<evidence type="ECO:0000256" key="7">
    <source>
        <dbReference type="ARBA" id="ARBA00023145"/>
    </source>
</evidence>